<organism evidence="2 3">
    <name type="scientific">Sorangium cellulosum</name>
    <name type="common">Polyangium cellulosum</name>
    <dbReference type="NCBI Taxonomy" id="56"/>
    <lineage>
        <taxon>Bacteria</taxon>
        <taxon>Pseudomonadati</taxon>
        <taxon>Myxococcota</taxon>
        <taxon>Polyangia</taxon>
        <taxon>Polyangiales</taxon>
        <taxon>Polyangiaceae</taxon>
        <taxon>Sorangium</taxon>
    </lineage>
</organism>
<dbReference type="Proteomes" id="UP000238348">
    <property type="component" value="Chromosome"/>
</dbReference>
<dbReference type="Pfam" id="PF10137">
    <property type="entry name" value="CAP12-PCTIR_TIR"/>
    <property type="match status" value="1"/>
</dbReference>
<evidence type="ECO:0000313" key="3">
    <source>
        <dbReference type="Proteomes" id="UP000238348"/>
    </source>
</evidence>
<evidence type="ECO:0000313" key="2">
    <source>
        <dbReference type="EMBL" id="AUX43985.1"/>
    </source>
</evidence>
<accession>A0A2L0EXI9</accession>
<sequence length="307" mass="34078">MLLDRFTETKEGRGRRRLEEALREQSIVAHDGQVASEIADSVRLEAYMPGEIVITQESTDTDLCLILAGVVGVEINGREVARRRASQHVGEMAMIDPSAKRSATIRALDETVVAWIEEPAFSTIADRHPKVWRRLSVDISKRLRERGQLVRPSNARPVVFIGSPAERLPVARAIQAACQHDPWTMRLWTDGVFGAGQTPIESLAAQLDTLDFGLVVVTADDVVETRGSRSPTPRDNVTFELGLLMGALGRERTFMVRLRDERDLKLPSDLVGVKALEIAPGPETDLPSRVAPAMNEFRTIVSRLRCR</sequence>
<feature type="domain" description="Cyclic nucleotide-binding" evidence="1">
    <location>
        <begin position="37"/>
        <end position="142"/>
    </location>
</feature>
<dbReference type="InterPro" id="IPR018490">
    <property type="entry name" value="cNMP-bd_dom_sf"/>
</dbReference>
<dbReference type="GO" id="GO:0050135">
    <property type="term" value="F:NADP+ nucleosidase activity"/>
    <property type="evidence" value="ECO:0007669"/>
    <property type="project" value="InterPro"/>
</dbReference>
<dbReference type="EMBL" id="CP012673">
    <property type="protein sequence ID" value="AUX43985.1"/>
    <property type="molecule type" value="Genomic_DNA"/>
</dbReference>
<dbReference type="InterPro" id="IPR000595">
    <property type="entry name" value="cNMP-bd_dom"/>
</dbReference>
<gene>
    <name evidence="2" type="ORF">SOCE26_054420</name>
</gene>
<dbReference type="OrthoDB" id="5497289at2"/>
<dbReference type="PROSITE" id="PS50042">
    <property type="entry name" value="CNMP_BINDING_3"/>
    <property type="match status" value="1"/>
</dbReference>
<reference evidence="2 3" key="1">
    <citation type="submission" date="2015-09" db="EMBL/GenBank/DDBJ databases">
        <title>Sorangium comparison.</title>
        <authorList>
            <person name="Zaburannyi N."/>
            <person name="Bunk B."/>
            <person name="Overmann J."/>
            <person name="Mueller R."/>
        </authorList>
    </citation>
    <scope>NUCLEOTIDE SEQUENCE [LARGE SCALE GENOMIC DNA]</scope>
    <source>
        <strain evidence="2 3">So ce26</strain>
    </source>
</reference>
<dbReference type="Pfam" id="PF00027">
    <property type="entry name" value="cNMP_binding"/>
    <property type="match status" value="1"/>
</dbReference>
<dbReference type="CDD" id="cd00038">
    <property type="entry name" value="CAP_ED"/>
    <property type="match status" value="1"/>
</dbReference>
<dbReference type="Gene3D" id="2.60.120.10">
    <property type="entry name" value="Jelly Rolls"/>
    <property type="match status" value="1"/>
</dbReference>
<dbReference type="InterPro" id="IPR018488">
    <property type="entry name" value="cNMP-bd_CS"/>
</dbReference>
<dbReference type="InterPro" id="IPR014710">
    <property type="entry name" value="RmlC-like_jellyroll"/>
</dbReference>
<dbReference type="InterPro" id="IPR019302">
    <property type="entry name" value="CAP12/PCTIR_TIR_dom"/>
</dbReference>
<proteinExistence type="predicted"/>
<dbReference type="SUPFAM" id="SSF51206">
    <property type="entry name" value="cAMP-binding domain-like"/>
    <property type="match status" value="1"/>
</dbReference>
<dbReference type="PROSITE" id="PS00889">
    <property type="entry name" value="CNMP_BINDING_2"/>
    <property type="match status" value="1"/>
</dbReference>
<evidence type="ECO:0000259" key="1">
    <source>
        <dbReference type="PROSITE" id="PS50042"/>
    </source>
</evidence>
<name>A0A2L0EXI9_SORCE</name>
<dbReference type="AlphaFoldDB" id="A0A2L0EXI9"/>
<dbReference type="RefSeq" id="WP_104982576.1">
    <property type="nucleotide sequence ID" value="NZ_CP012673.1"/>
</dbReference>
<protein>
    <submittedName>
        <fullName evidence="2">Cyclic nucleotide-binding protein</fullName>
    </submittedName>
</protein>